<feature type="region of interest" description="Disordered" evidence="1">
    <location>
        <begin position="291"/>
        <end position="326"/>
    </location>
</feature>
<sequence>MTSAGGMSQVLHSTGPESLTEIPGQSSSILLRTSNFLKKVSKIRSRNKQNVDIYDSTHEAAVFAARSLALGRKSFGFSQPVLGVHARSGQIPSDIEDESDASPRSSNTHRPDPALRLQSSSSQPRHSIDWPILPTQSSTGVPNPPQRSTSSPTALVNNTRHRSNSSWSRLFGDKGKSKTSDKMLPIPPQSAPPAVNGLPRTSFSSPSRSATQADGLPRCSEPSLAPSPISHSPHLSIATPRSPNKPTPSNDARNDVSQSPGRPDKYLKREIDAKQAPISNQRSTAIPVKIRASPSSADTRSYSLPSRHAVSPAIPTSPPTPTPATSVLTDESMLQPDLQRQRSLHIRLASLPPPMMARYTAEGSARLTPSVVPRPTPMPILNLPALPTPGPSDGGAREGRSRGAPLRSMPALPLTGPRDDENPEVDEEGSDSSDDGEDDEGGNDVGARDEGGSEDEDGDESQSASASRFELPRVITSPFALSFGSKAAEPPVERPPALYFTSHVRQSPVAGPSSQPLDYFSVPKQEQSDLEALRTPRPSDFTNTSTLAEVPSRPNPDLVPQILDATGPGTIPKIIPLPPTPTSPASRLPPKIIRSLTGSGAASTSLQSRPSLYHHGSKSMVDLSSHSRQEDKLPERTLEPIVAGEAMQTTSQLTSSTTSAPTLKRQRSLPMYKPASEPPPYPTFLSGHREFIIQPREEEGQEPLPSYHNTILLVGMMPRKMEFTAPGVQAKERKWRRVIVVLEGTVLRIYRTHGAGIAGKGGKVGEWWERTVGVGDWSTSDGVGGLTGSQGGIRVSAIRDRERRIQLQSQGNAPPCHSKGEEAEHSEQQQQQEGKLEPSPSKSRFHLPSSILHPGRSRDTSASGTPNASRSSLAVPLGNGSTRSRLSFDIPRERVEETLTAGRRSMDALRTPSSSRTSNLGSEASSSPTSRSPISNHSRSSSTLDPSSPSSTSRASTPAGQKSEVVYQLF</sequence>
<protein>
    <submittedName>
        <fullName evidence="2">Uncharacterized protein</fullName>
    </submittedName>
</protein>
<organism evidence="2 3">
    <name type="scientific">Cerrena zonata</name>
    <dbReference type="NCBI Taxonomy" id="2478898"/>
    <lineage>
        <taxon>Eukaryota</taxon>
        <taxon>Fungi</taxon>
        <taxon>Dikarya</taxon>
        <taxon>Basidiomycota</taxon>
        <taxon>Agaricomycotina</taxon>
        <taxon>Agaricomycetes</taxon>
        <taxon>Polyporales</taxon>
        <taxon>Cerrenaceae</taxon>
        <taxon>Cerrena</taxon>
    </lineage>
</organism>
<feature type="region of interest" description="Disordered" evidence="1">
    <location>
        <begin position="526"/>
        <end position="559"/>
    </location>
</feature>
<feature type="compositionally biased region" description="Polar residues" evidence="1">
    <location>
        <begin position="199"/>
        <end position="212"/>
    </location>
</feature>
<dbReference type="Proteomes" id="UP001385951">
    <property type="component" value="Unassembled WGS sequence"/>
</dbReference>
<feature type="compositionally biased region" description="Low complexity" evidence="1">
    <location>
        <begin position="222"/>
        <end position="238"/>
    </location>
</feature>
<dbReference type="Gene3D" id="2.30.29.30">
    <property type="entry name" value="Pleckstrin-homology domain (PH domain)/Phosphotyrosine-binding domain (PTB)"/>
    <property type="match status" value="1"/>
</dbReference>
<gene>
    <name evidence="2" type="ORF">QCA50_010768</name>
</gene>
<feature type="compositionally biased region" description="Basic and acidic residues" evidence="1">
    <location>
        <begin position="818"/>
        <end position="827"/>
    </location>
</feature>
<feature type="compositionally biased region" description="Basic and acidic residues" evidence="1">
    <location>
        <begin position="625"/>
        <end position="635"/>
    </location>
</feature>
<proteinExistence type="predicted"/>
<feature type="compositionally biased region" description="Acidic residues" evidence="1">
    <location>
        <begin position="421"/>
        <end position="442"/>
    </location>
</feature>
<feature type="compositionally biased region" description="Polar residues" evidence="1">
    <location>
        <begin position="293"/>
        <end position="304"/>
    </location>
</feature>
<feature type="compositionally biased region" description="Polar residues" evidence="1">
    <location>
        <begin position="597"/>
        <end position="610"/>
    </location>
</feature>
<comment type="caution">
    <text evidence="2">The sequence shown here is derived from an EMBL/GenBank/DDBJ whole genome shotgun (WGS) entry which is preliminary data.</text>
</comment>
<feature type="region of interest" description="Disordered" evidence="1">
    <location>
        <begin position="597"/>
        <end position="635"/>
    </location>
</feature>
<feature type="compositionally biased region" description="Polar residues" evidence="1">
    <location>
        <begin position="911"/>
        <end position="921"/>
    </location>
</feature>
<feature type="compositionally biased region" description="Polar residues" evidence="1">
    <location>
        <begin position="239"/>
        <end position="260"/>
    </location>
</feature>
<evidence type="ECO:0000313" key="2">
    <source>
        <dbReference type="EMBL" id="KAK7685958.1"/>
    </source>
</evidence>
<keyword evidence="3" id="KW-1185">Reference proteome</keyword>
<evidence type="ECO:0000313" key="3">
    <source>
        <dbReference type="Proteomes" id="UP001385951"/>
    </source>
</evidence>
<accession>A0AAW0FWU2</accession>
<reference evidence="2 3" key="1">
    <citation type="submission" date="2022-09" db="EMBL/GenBank/DDBJ databases">
        <authorList>
            <person name="Palmer J.M."/>
        </authorList>
    </citation>
    <scope>NUCLEOTIDE SEQUENCE [LARGE SCALE GENOMIC DNA]</scope>
    <source>
        <strain evidence="2 3">DSM 7382</strain>
    </source>
</reference>
<dbReference type="EMBL" id="JASBNA010000018">
    <property type="protein sequence ID" value="KAK7685958.1"/>
    <property type="molecule type" value="Genomic_DNA"/>
</dbReference>
<dbReference type="AlphaFoldDB" id="A0AAW0FWU2"/>
<feature type="region of interest" description="Disordered" evidence="1">
    <location>
        <begin position="1"/>
        <end position="25"/>
    </location>
</feature>
<feature type="region of interest" description="Disordered" evidence="1">
    <location>
        <begin position="806"/>
        <end position="970"/>
    </location>
</feature>
<feature type="compositionally biased region" description="Polar residues" evidence="1">
    <location>
        <begin position="134"/>
        <end position="168"/>
    </location>
</feature>
<feature type="region of interest" description="Disordered" evidence="1">
    <location>
        <begin position="367"/>
        <end position="472"/>
    </location>
</feature>
<feature type="compositionally biased region" description="Basic and acidic residues" evidence="1">
    <location>
        <begin position="171"/>
        <end position="181"/>
    </location>
</feature>
<dbReference type="InterPro" id="IPR011993">
    <property type="entry name" value="PH-like_dom_sf"/>
</dbReference>
<feature type="compositionally biased region" description="Low complexity" evidence="1">
    <location>
        <begin position="922"/>
        <end position="959"/>
    </location>
</feature>
<name>A0AAW0FWU2_9APHY</name>
<feature type="compositionally biased region" description="Polar residues" evidence="1">
    <location>
        <begin position="860"/>
        <end position="872"/>
    </location>
</feature>
<feature type="region of interest" description="Disordered" evidence="1">
    <location>
        <begin position="88"/>
        <end position="264"/>
    </location>
</feature>
<evidence type="ECO:0000256" key="1">
    <source>
        <dbReference type="SAM" id="MobiDB-lite"/>
    </source>
</evidence>